<keyword evidence="6" id="KW-0843">Virulence</keyword>
<dbReference type="RefSeq" id="WP_008334402.1">
    <property type="nucleotide sequence ID" value="NZ_CH902578.1"/>
</dbReference>
<sequence length="710" mass="75892">MKLELTHQPATGLTVRPELFGGNTLYSLNSLDPDGSFVQAVDQLGVTGLRYPGGTMTEEWGAAFYDDPNTLPAHVTDAYSFIGLDAFLDWTTAQGRAATIVLPTSHLFVGDPVGQAPRRLDMAAVAEIGEFVADLVARHPEAVIDGFEIGNEYWGAVDRMTSQEYGILANAVAIAAQAGLDRVLGAGADQPAILVQSGQQWGRDFKLGGVYYGNGMDWPAKVTQANIDVLAELTDAAKVAIDGLIEHYYFVETTDPLNIGDTAPEKANRYFREMQWDIRQWSAAFDPARHGVLDIAVTEWGVAWEAREQWGLKSAGVVLEMFEGLVRMGASSANVWPIELDGSVDFAGSHTDRDGADSDKLTARGQAFRLMAEYTIGLEVLDNGFSAADAAVQTVEVNSYGSADRFVVFISSRDAATQDVELDVSAYVPGFSSMSGQRISLINDAAHWNEARWFAETDPLSAGDLGNSAVIDVTLKPFEVVMVEYVLNGAADRFAAPEYISGAMTADRIYGTDGSDEIWGRAGHDFINAGGGDDWVQGNKGRDKILTGTGDDFTKGRKGPDTILGGPGDDDLRGNRGHDQIFGEAGHDTLKGGRGNDWLYGGSGDDVIIAGRGDDVLVGGPGHDILSGKQGADRFVFKGAGSNLVTDYDAGEDTLDLSETGARYSDLTIMNTTARIDGETTTGALIDYGEGTAFLVAIDARDLGADDFVF</sequence>
<reference evidence="9 10" key="1">
    <citation type="journal article" date="2010" name="J. Bacteriol.">
        <title>Genome sequences of Pelagibaca bermudensis HTCC2601T and Maritimibacter alkaliphilus HTCC2654T, the type strains of two marine Roseobacter genera.</title>
        <authorList>
            <person name="Thrash J.C."/>
            <person name="Cho J.C."/>
            <person name="Ferriera S."/>
            <person name="Johnson J."/>
            <person name="Vergin K.L."/>
            <person name="Giovannoni S.J."/>
        </authorList>
    </citation>
    <scope>NUCLEOTIDE SEQUENCE [LARGE SCALE GENOMIC DNA]</scope>
    <source>
        <strain evidence="9 10">HTCC2654</strain>
    </source>
</reference>
<dbReference type="HOGENOM" id="CLU_388727_0_0_5"/>
<feature type="region of interest" description="Disordered" evidence="8">
    <location>
        <begin position="548"/>
        <end position="574"/>
    </location>
</feature>
<dbReference type="Pfam" id="PF00353">
    <property type="entry name" value="HemolysinCabind"/>
    <property type="match status" value="3"/>
</dbReference>
<evidence type="ECO:0000313" key="10">
    <source>
        <dbReference type="Proteomes" id="UP000002931"/>
    </source>
</evidence>
<organism evidence="9 10">
    <name type="scientific">Maritimibacter alkaliphilus HTCC2654</name>
    <dbReference type="NCBI Taxonomy" id="314271"/>
    <lineage>
        <taxon>Bacteria</taxon>
        <taxon>Pseudomonadati</taxon>
        <taxon>Pseudomonadota</taxon>
        <taxon>Alphaproteobacteria</taxon>
        <taxon>Rhodobacterales</taxon>
        <taxon>Roseobacteraceae</taxon>
        <taxon>Maritimibacter</taxon>
    </lineage>
</organism>
<keyword evidence="7" id="KW-0472">Membrane</keyword>
<dbReference type="GO" id="GO:0090729">
    <property type="term" value="F:toxin activity"/>
    <property type="evidence" value="ECO:0007669"/>
    <property type="project" value="UniProtKB-KW"/>
</dbReference>
<keyword evidence="3" id="KW-0964">Secreted</keyword>
<dbReference type="SUPFAM" id="SSF51445">
    <property type="entry name" value="(Trans)glycosidases"/>
    <property type="match status" value="1"/>
</dbReference>
<evidence type="ECO:0000256" key="3">
    <source>
        <dbReference type="ARBA" id="ARBA00022525"/>
    </source>
</evidence>
<dbReference type="STRING" id="314271.RB2654_18703"/>
<evidence type="ECO:0000313" key="9">
    <source>
        <dbReference type="EMBL" id="EAQ14642.1"/>
    </source>
</evidence>
<dbReference type="PROSITE" id="PS00330">
    <property type="entry name" value="HEMOLYSIN_CALCIUM"/>
    <property type="match status" value="1"/>
</dbReference>
<dbReference type="GO" id="GO:0005576">
    <property type="term" value="C:extracellular region"/>
    <property type="evidence" value="ECO:0007669"/>
    <property type="project" value="UniProtKB-SubCell"/>
</dbReference>
<dbReference type="InterPro" id="IPR001343">
    <property type="entry name" value="Hemolysn_Ca-bd"/>
</dbReference>
<dbReference type="PRINTS" id="PR01488">
    <property type="entry name" value="RTXTOXINA"/>
</dbReference>
<dbReference type="Proteomes" id="UP000002931">
    <property type="component" value="Unassembled WGS sequence"/>
</dbReference>
<evidence type="ECO:0000256" key="8">
    <source>
        <dbReference type="SAM" id="MobiDB-lite"/>
    </source>
</evidence>
<evidence type="ECO:0000256" key="1">
    <source>
        <dbReference type="ARBA" id="ARBA00004370"/>
    </source>
</evidence>
<keyword evidence="5" id="KW-0677">Repeat</keyword>
<dbReference type="OrthoDB" id="8479154at2"/>
<dbReference type="PRINTS" id="PR00313">
    <property type="entry name" value="CABNDNGRPT"/>
</dbReference>
<dbReference type="Gene3D" id="2.150.10.10">
    <property type="entry name" value="Serralysin-like metalloprotease, C-terminal"/>
    <property type="match status" value="3"/>
</dbReference>
<name>A3V9Q1_9RHOB</name>
<accession>A3V9Q1</accession>
<comment type="subcellular location">
    <subcellularLocation>
        <location evidence="1">Membrane</location>
    </subcellularLocation>
    <subcellularLocation>
        <location evidence="2">Secreted</location>
    </subcellularLocation>
</comment>
<keyword evidence="4" id="KW-0800">Toxin</keyword>
<gene>
    <name evidence="9" type="ORF">RB2654_18703</name>
</gene>
<dbReference type="EMBL" id="AAMT01000001">
    <property type="protein sequence ID" value="EAQ14642.1"/>
    <property type="molecule type" value="Genomic_DNA"/>
</dbReference>
<dbReference type="InterPro" id="IPR018511">
    <property type="entry name" value="Hemolysin-typ_Ca-bd_CS"/>
</dbReference>
<dbReference type="GO" id="GO:0005509">
    <property type="term" value="F:calcium ion binding"/>
    <property type="evidence" value="ECO:0007669"/>
    <property type="project" value="InterPro"/>
</dbReference>
<dbReference type="PANTHER" id="PTHR38340">
    <property type="entry name" value="S-LAYER PROTEIN"/>
    <property type="match status" value="1"/>
</dbReference>
<dbReference type="SUPFAM" id="SSF51120">
    <property type="entry name" value="beta-Roll"/>
    <property type="match status" value="1"/>
</dbReference>
<evidence type="ECO:0000256" key="7">
    <source>
        <dbReference type="ARBA" id="ARBA00023136"/>
    </source>
</evidence>
<evidence type="ECO:0000256" key="4">
    <source>
        <dbReference type="ARBA" id="ARBA00022656"/>
    </source>
</evidence>
<dbReference type="PANTHER" id="PTHR38340:SF1">
    <property type="entry name" value="S-LAYER PROTEIN"/>
    <property type="match status" value="1"/>
</dbReference>
<dbReference type="eggNOG" id="COG2931">
    <property type="taxonomic scope" value="Bacteria"/>
</dbReference>
<dbReference type="InterPro" id="IPR017853">
    <property type="entry name" value="GH"/>
</dbReference>
<evidence type="ECO:0000256" key="5">
    <source>
        <dbReference type="ARBA" id="ARBA00022737"/>
    </source>
</evidence>
<dbReference type="Gene3D" id="3.20.20.80">
    <property type="entry name" value="Glycosidases"/>
    <property type="match status" value="1"/>
</dbReference>
<dbReference type="InterPro" id="IPR011049">
    <property type="entry name" value="Serralysin-like_metalloprot_C"/>
</dbReference>
<dbReference type="GO" id="GO:0016020">
    <property type="term" value="C:membrane"/>
    <property type="evidence" value="ECO:0007669"/>
    <property type="project" value="UniProtKB-SubCell"/>
</dbReference>
<dbReference type="InterPro" id="IPR050557">
    <property type="entry name" value="RTX_toxin/Mannuronan_C5-epim"/>
</dbReference>
<dbReference type="InterPro" id="IPR003995">
    <property type="entry name" value="RTX_toxin_determinant-A"/>
</dbReference>
<evidence type="ECO:0000256" key="6">
    <source>
        <dbReference type="ARBA" id="ARBA00023026"/>
    </source>
</evidence>
<evidence type="ECO:0000256" key="2">
    <source>
        <dbReference type="ARBA" id="ARBA00004613"/>
    </source>
</evidence>
<proteinExistence type="predicted"/>
<comment type="caution">
    <text evidence="9">The sequence shown here is derived from an EMBL/GenBank/DDBJ whole genome shotgun (WGS) entry which is preliminary data.</text>
</comment>
<dbReference type="AlphaFoldDB" id="A3V9Q1"/>
<protein>
    <submittedName>
        <fullName evidence="9">Type I secretion target repeat protein</fullName>
    </submittedName>
</protein>
<keyword evidence="10" id="KW-1185">Reference proteome</keyword>